<reference evidence="21" key="1">
    <citation type="submission" date="2017-09" db="EMBL/GenBank/DDBJ databases">
        <authorList>
            <person name="Varghese N."/>
            <person name="Submissions S."/>
        </authorList>
    </citation>
    <scope>NUCLEOTIDE SEQUENCE [LARGE SCALE GENOMIC DNA]</scope>
    <source>
        <strain evidence="21">CGMCC 4.6857</strain>
    </source>
</reference>
<evidence type="ECO:0000256" key="4">
    <source>
        <dbReference type="ARBA" id="ARBA00022679"/>
    </source>
</evidence>
<evidence type="ECO:0000313" key="20">
    <source>
        <dbReference type="EMBL" id="SNY51169.1"/>
    </source>
</evidence>
<feature type="transmembrane region" description="Helical" evidence="19">
    <location>
        <begin position="347"/>
        <end position="369"/>
    </location>
</feature>
<keyword evidence="4" id="KW-0808">Transferase</keyword>
<keyword evidence="20" id="KW-0131">Cell cycle</keyword>
<evidence type="ECO:0000256" key="9">
    <source>
        <dbReference type="ARBA" id="ARBA00023136"/>
    </source>
</evidence>
<dbReference type="Proteomes" id="UP000219612">
    <property type="component" value="Unassembled WGS sequence"/>
</dbReference>
<keyword evidence="5 19" id="KW-0812">Transmembrane</keyword>
<evidence type="ECO:0000256" key="16">
    <source>
        <dbReference type="ARBA" id="ARBA00049902"/>
    </source>
</evidence>
<evidence type="ECO:0000256" key="10">
    <source>
        <dbReference type="ARBA" id="ARBA00032370"/>
    </source>
</evidence>
<dbReference type="GO" id="GO:0051301">
    <property type="term" value="P:cell division"/>
    <property type="evidence" value="ECO:0007669"/>
    <property type="project" value="UniProtKB-KW"/>
</dbReference>
<keyword evidence="9 19" id="KW-0472">Membrane</keyword>
<evidence type="ECO:0000313" key="21">
    <source>
        <dbReference type="Proteomes" id="UP000219612"/>
    </source>
</evidence>
<feature type="transmembrane region" description="Helical" evidence="19">
    <location>
        <begin position="53"/>
        <end position="73"/>
    </location>
</feature>
<dbReference type="PANTHER" id="PTHR30474:SF2">
    <property type="entry name" value="PEPTIDOGLYCAN GLYCOSYLTRANSFERASE FTSW-RELATED"/>
    <property type="match status" value="1"/>
</dbReference>
<comment type="pathway">
    <text evidence="2">Cell wall biogenesis; peptidoglycan biosynthesis.</text>
</comment>
<dbReference type="InterPro" id="IPR018365">
    <property type="entry name" value="Cell_cycle_FtsW-rel_CS"/>
</dbReference>
<dbReference type="InterPro" id="IPR001182">
    <property type="entry name" value="FtsW/RodA"/>
</dbReference>
<feature type="compositionally biased region" description="Low complexity" evidence="18">
    <location>
        <begin position="432"/>
        <end position="447"/>
    </location>
</feature>
<comment type="function">
    <text evidence="17">Peptidoglycan polymerase that is essential for cell division.</text>
</comment>
<dbReference type="AlphaFoldDB" id="A0A285IT23"/>
<dbReference type="GO" id="GO:0005886">
    <property type="term" value="C:plasma membrane"/>
    <property type="evidence" value="ECO:0007669"/>
    <property type="project" value="TreeGrafter"/>
</dbReference>
<evidence type="ECO:0000256" key="14">
    <source>
        <dbReference type="ARBA" id="ARBA00041418"/>
    </source>
</evidence>
<evidence type="ECO:0000256" key="11">
    <source>
        <dbReference type="ARBA" id="ARBA00033270"/>
    </source>
</evidence>
<dbReference type="GO" id="GO:0008955">
    <property type="term" value="F:peptidoglycan glycosyltransferase activity"/>
    <property type="evidence" value="ECO:0007669"/>
    <property type="project" value="UniProtKB-EC"/>
</dbReference>
<evidence type="ECO:0000256" key="5">
    <source>
        <dbReference type="ARBA" id="ARBA00022692"/>
    </source>
</evidence>
<comment type="catalytic activity">
    <reaction evidence="16">
        <text>[GlcNAc-(1-&gt;4)-Mur2Ac(oyl-L-Ala-gamma-D-Glu-L-Lys-D-Ala-D-Ala)](n)-di-trans,octa-cis-undecaprenyl diphosphate + beta-D-GlcNAc-(1-&gt;4)-Mur2Ac(oyl-L-Ala-gamma-D-Glu-L-Lys-D-Ala-D-Ala)-di-trans,octa-cis-undecaprenyl diphosphate = [GlcNAc-(1-&gt;4)-Mur2Ac(oyl-L-Ala-gamma-D-Glu-L-Lys-D-Ala-D-Ala)](n+1)-di-trans,octa-cis-undecaprenyl diphosphate + di-trans,octa-cis-undecaprenyl diphosphate + H(+)</text>
        <dbReference type="Rhea" id="RHEA:23708"/>
        <dbReference type="Rhea" id="RHEA-COMP:9602"/>
        <dbReference type="Rhea" id="RHEA-COMP:9603"/>
        <dbReference type="ChEBI" id="CHEBI:15378"/>
        <dbReference type="ChEBI" id="CHEBI:58405"/>
        <dbReference type="ChEBI" id="CHEBI:60033"/>
        <dbReference type="ChEBI" id="CHEBI:78435"/>
        <dbReference type="EC" id="2.4.99.28"/>
    </reaction>
</comment>
<dbReference type="GO" id="GO:0015648">
    <property type="term" value="F:lipid-linked peptidoglycan transporter activity"/>
    <property type="evidence" value="ECO:0007669"/>
    <property type="project" value="TreeGrafter"/>
</dbReference>
<dbReference type="PANTHER" id="PTHR30474">
    <property type="entry name" value="CELL CYCLE PROTEIN"/>
    <property type="match status" value="1"/>
</dbReference>
<accession>A0A285IT23</accession>
<keyword evidence="8 19" id="KW-1133">Transmembrane helix</keyword>
<keyword evidence="3" id="KW-0328">Glycosyltransferase</keyword>
<dbReference type="GO" id="GO:0009252">
    <property type="term" value="P:peptidoglycan biosynthetic process"/>
    <property type="evidence" value="ECO:0007669"/>
    <property type="project" value="UniProtKB-KW"/>
</dbReference>
<dbReference type="EMBL" id="OBDY01000011">
    <property type="protein sequence ID" value="SNY51169.1"/>
    <property type="molecule type" value="Genomic_DNA"/>
</dbReference>
<protein>
    <recommendedName>
        <fullName evidence="13">Probable peptidoglycan glycosyltransferase FtsW</fullName>
        <ecNumber evidence="15">2.4.99.28</ecNumber>
    </recommendedName>
    <alternativeName>
        <fullName evidence="14">Cell division protein FtsW</fullName>
    </alternativeName>
    <alternativeName>
        <fullName evidence="11">Cell wall polymerase</fullName>
    </alternativeName>
    <alternativeName>
        <fullName evidence="10">Peptidoglycan polymerase</fullName>
    </alternativeName>
</protein>
<evidence type="ECO:0000256" key="7">
    <source>
        <dbReference type="ARBA" id="ARBA00022984"/>
    </source>
</evidence>
<feature type="transmembrane region" description="Helical" evidence="19">
    <location>
        <begin position="300"/>
        <end position="326"/>
    </location>
</feature>
<evidence type="ECO:0000256" key="3">
    <source>
        <dbReference type="ARBA" id="ARBA00022676"/>
    </source>
</evidence>
<evidence type="ECO:0000256" key="18">
    <source>
        <dbReference type="SAM" id="MobiDB-lite"/>
    </source>
</evidence>
<feature type="region of interest" description="Disordered" evidence="18">
    <location>
        <begin position="423"/>
        <end position="447"/>
    </location>
</feature>
<feature type="transmembrane region" description="Helical" evidence="19">
    <location>
        <begin position="173"/>
        <end position="202"/>
    </location>
</feature>
<evidence type="ECO:0000256" key="15">
    <source>
        <dbReference type="ARBA" id="ARBA00044770"/>
    </source>
</evidence>
<feature type="transmembrane region" description="Helical" evidence="19">
    <location>
        <begin position="20"/>
        <end position="41"/>
    </location>
</feature>
<feature type="transmembrane region" description="Helical" evidence="19">
    <location>
        <begin position="85"/>
        <end position="106"/>
    </location>
</feature>
<evidence type="ECO:0000256" key="17">
    <source>
        <dbReference type="ARBA" id="ARBA00049966"/>
    </source>
</evidence>
<evidence type="ECO:0000256" key="1">
    <source>
        <dbReference type="ARBA" id="ARBA00004141"/>
    </source>
</evidence>
<keyword evidence="20" id="KW-0132">Cell division</keyword>
<keyword evidence="6" id="KW-0133">Cell shape</keyword>
<dbReference type="EC" id="2.4.99.28" evidence="15"/>
<evidence type="ECO:0000256" key="19">
    <source>
        <dbReference type="SAM" id="Phobius"/>
    </source>
</evidence>
<sequence>MSRQLLPAVHGLLARPLSSYYLLLSSSGLLLLIGLTMVFSATSVKAYAENGNAFSAIGSQAVFALLGLVAFWVCQRLPAGTLRDLGKYILAVAVALLALLDLINALKSVHILGEDQGIGPVHAELLWLYIGPIGLQPAEFAKLGMVLWGADVIARKGPALGHWRELSRPLFPVVGLLFVLVGYNDLGTMLVLLALIVGLLWAAGVRLRIFAALGVLGLAGISLLIAAASGGAGSGEKGAENYRLARLTNFLQPLDQCDLDGPCYQLIQARSAIFEGGWFGVGLGKGALKWNWLPEADNDFIFAVVAEELGVVGCAIILALFSVLAYTGFRIARRSADPFRRLAATAITTWLVAQAVINIGGVTGMLPITGLPLPFISAGGSALVVTMAAVGMLASFARAEPDASRALNARPPARWVRLLWAPLPPVPPQRRPGPSKAAASPGAERRR</sequence>
<gene>
    <name evidence="20" type="ORF">SAMN05421748_111203</name>
</gene>
<evidence type="ECO:0000256" key="2">
    <source>
        <dbReference type="ARBA" id="ARBA00004752"/>
    </source>
</evidence>
<proteinExistence type="inferred from homology"/>
<comment type="subcellular location">
    <subcellularLocation>
        <location evidence="1">Membrane</location>
        <topology evidence="1">Multi-pass membrane protein</topology>
    </subcellularLocation>
</comment>
<evidence type="ECO:0000256" key="8">
    <source>
        <dbReference type="ARBA" id="ARBA00022989"/>
    </source>
</evidence>
<evidence type="ECO:0000256" key="6">
    <source>
        <dbReference type="ARBA" id="ARBA00022960"/>
    </source>
</evidence>
<keyword evidence="21" id="KW-1185">Reference proteome</keyword>
<dbReference type="GO" id="GO:0032153">
    <property type="term" value="C:cell division site"/>
    <property type="evidence" value="ECO:0007669"/>
    <property type="project" value="TreeGrafter"/>
</dbReference>
<evidence type="ECO:0000256" key="12">
    <source>
        <dbReference type="ARBA" id="ARBA00038053"/>
    </source>
</evidence>
<keyword evidence="7" id="KW-0573">Peptidoglycan synthesis</keyword>
<comment type="similarity">
    <text evidence="12">Belongs to the SEDS family. FtsW subfamily.</text>
</comment>
<feature type="transmembrane region" description="Helical" evidence="19">
    <location>
        <begin position="209"/>
        <end position="228"/>
    </location>
</feature>
<organism evidence="20 21">
    <name type="scientific">Paractinoplanes atraurantiacus</name>
    <dbReference type="NCBI Taxonomy" id="1036182"/>
    <lineage>
        <taxon>Bacteria</taxon>
        <taxon>Bacillati</taxon>
        <taxon>Actinomycetota</taxon>
        <taxon>Actinomycetes</taxon>
        <taxon>Micromonosporales</taxon>
        <taxon>Micromonosporaceae</taxon>
        <taxon>Paractinoplanes</taxon>
    </lineage>
</organism>
<name>A0A285IT23_9ACTN</name>
<dbReference type="GO" id="GO:0008360">
    <property type="term" value="P:regulation of cell shape"/>
    <property type="evidence" value="ECO:0007669"/>
    <property type="project" value="UniProtKB-KW"/>
</dbReference>
<feature type="transmembrane region" description="Helical" evidence="19">
    <location>
        <begin position="375"/>
        <end position="397"/>
    </location>
</feature>
<dbReference type="Pfam" id="PF01098">
    <property type="entry name" value="FTSW_RODA_SPOVE"/>
    <property type="match status" value="1"/>
</dbReference>
<evidence type="ECO:0000256" key="13">
    <source>
        <dbReference type="ARBA" id="ARBA00041185"/>
    </source>
</evidence>
<dbReference type="PROSITE" id="PS00428">
    <property type="entry name" value="FTSW_RODA_SPOVE"/>
    <property type="match status" value="1"/>
</dbReference>